<keyword evidence="2" id="KW-1185">Reference proteome</keyword>
<reference evidence="1 2" key="1">
    <citation type="submission" date="2019-06" db="EMBL/GenBank/DDBJ databases">
        <title>Genome Sequence of the Brown Rot Fungal Pathogen Monilinia laxa.</title>
        <authorList>
            <person name="De Miccolis Angelini R.M."/>
            <person name="Landi L."/>
            <person name="Abate D."/>
            <person name="Pollastro S."/>
            <person name="Romanazzi G."/>
            <person name="Faretra F."/>
        </authorList>
    </citation>
    <scope>NUCLEOTIDE SEQUENCE [LARGE SCALE GENOMIC DNA]</scope>
    <source>
        <strain evidence="1 2">Mlax316</strain>
    </source>
</reference>
<gene>
    <name evidence="1" type="ORF">EYC80_004370</name>
</gene>
<organism evidence="1 2">
    <name type="scientific">Monilinia laxa</name>
    <name type="common">Brown rot fungus</name>
    <name type="synonym">Sclerotinia laxa</name>
    <dbReference type="NCBI Taxonomy" id="61186"/>
    <lineage>
        <taxon>Eukaryota</taxon>
        <taxon>Fungi</taxon>
        <taxon>Dikarya</taxon>
        <taxon>Ascomycota</taxon>
        <taxon>Pezizomycotina</taxon>
        <taxon>Leotiomycetes</taxon>
        <taxon>Helotiales</taxon>
        <taxon>Sclerotiniaceae</taxon>
        <taxon>Monilinia</taxon>
    </lineage>
</organism>
<name>A0A5N6KPN5_MONLA</name>
<comment type="caution">
    <text evidence="1">The sequence shown here is derived from an EMBL/GenBank/DDBJ whole genome shotgun (WGS) entry which is preliminary data.</text>
</comment>
<dbReference type="Proteomes" id="UP000326757">
    <property type="component" value="Unassembled WGS sequence"/>
</dbReference>
<sequence length="97" mass="11020">MLEGEGGSQLQNHFFLPAYQLKCQLLGLSLSLNGQEHFQMPSAREMPILRCATVVYRFDRKRRPLADDGKNEKAIGKSLIQALKWYPSSLCAIEKTH</sequence>
<protein>
    <submittedName>
        <fullName evidence="1">Uncharacterized protein</fullName>
    </submittedName>
</protein>
<evidence type="ECO:0000313" key="2">
    <source>
        <dbReference type="Proteomes" id="UP000326757"/>
    </source>
</evidence>
<proteinExistence type="predicted"/>
<dbReference type="AlphaFoldDB" id="A0A5N6KPN5"/>
<evidence type="ECO:0000313" key="1">
    <source>
        <dbReference type="EMBL" id="KAB8305069.1"/>
    </source>
</evidence>
<accession>A0A5N6KPN5</accession>
<dbReference type="EMBL" id="VIGI01000001">
    <property type="protein sequence ID" value="KAB8305069.1"/>
    <property type="molecule type" value="Genomic_DNA"/>
</dbReference>